<comment type="subcellular location">
    <subcellularLocation>
        <location evidence="1">Membrane</location>
        <topology evidence="1">Multi-pass membrane protein</topology>
    </subcellularLocation>
</comment>
<reference evidence="3" key="1">
    <citation type="submission" date="2024-02" db="EMBL/GenBank/DDBJ databases">
        <authorList>
            <consortium name="ELIXIR-Norway"/>
            <consortium name="Elixir Norway"/>
        </authorList>
    </citation>
    <scope>NUCLEOTIDE SEQUENCE</scope>
</reference>
<evidence type="ECO:0000259" key="2">
    <source>
        <dbReference type="Pfam" id="PF14159"/>
    </source>
</evidence>
<evidence type="ECO:0000313" key="4">
    <source>
        <dbReference type="Proteomes" id="UP001497444"/>
    </source>
</evidence>
<evidence type="ECO:0000313" key="3">
    <source>
        <dbReference type="EMBL" id="CAK9257019.1"/>
    </source>
</evidence>
<dbReference type="PANTHER" id="PTHR33222:SF4">
    <property type="entry name" value="PROTEIN CURVATURE THYLAKOID 1A, CHLOROPLASTIC"/>
    <property type="match status" value="1"/>
</dbReference>
<dbReference type="PANTHER" id="PTHR33222">
    <property type="match status" value="1"/>
</dbReference>
<accession>A0ABP0VRC9</accession>
<name>A0ABP0VRC9_9BRYO</name>
<proteinExistence type="predicted"/>
<dbReference type="Proteomes" id="UP001497444">
    <property type="component" value="Chromosome 10"/>
</dbReference>
<evidence type="ECO:0000256" key="1">
    <source>
        <dbReference type="ARBA" id="ARBA00004141"/>
    </source>
</evidence>
<dbReference type="Pfam" id="PF14159">
    <property type="entry name" value="CAAD"/>
    <property type="match status" value="1"/>
</dbReference>
<organism evidence="3 4">
    <name type="scientific">Sphagnum jensenii</name>
    <dbReference type="NCBI Taxonomy" id="128206"/>
    <lineage>
        <taxon>Eukaryota</taxon>
        <taxon>Viridiplantae</taxon>
        <taxon>Streptophyta</taxon>
        <taxon>Embryophyta</taxon>
        <taxon>Bryophyta</taxon>
        <taxon>Sphagnophytina</taxon>
        <taxon>Sphagnopsida</taxon>
        <taxon>Sphagnales</taxon>
        <taxon>Sphagnaceae</taxon>
        <taxon>Sphagnum</taxon>
    </lineage>
</organism>
<dbReference type="InterPro" id="IPR033344">
    <property type="entry name" value="CURT1"/>
</dbReference>
<sequence>MAIIAAIAGASVSIGAPRASLSPAASSAICSSSSSSCPVFVRRRRSFHGGAVRFESGRFAPLPVRAVSSDDSTPDATKQLEELYADLKAKWDGLENKSTVLVYGGGALVALWLSSTIVGAINSVPVLPKLMELIGLGYTGWFVYRYLLFKSNRKELVADIEELKGKVTGASKEEDF</sequence>
<keyword evidence="4" id="KW-1185">Reference proteome</keyword>
<gene>
    <name evidence="3" type="ORF">CSSPJE1EN1_LOCUS2497</name>
</gene>
<feature type="domain" description="Cyanobacterial aminoacyl-tRNA synthetase CAAD" evidence="2">
    <location>
        <begin position="86"/>
        <end position="169"/>
    </location>
</feature>
<protein>
    <recommendedName>
        <fullName evidence="2">Cyanobacterial aminoacyl-tRNA synthetase CAAD domain-containing protein</fullName>
    </recommendedName>
</protein>
<dbReference type="InterPro" id="IPR025564">
    <property type="entry name" value="CAAD_dom"/>
</dbReference>
<dbReference type="EMBL" id="OZ020105">
    <property type="protein sequence ID" value="CAK9257019.1"/>
    <property type="molecule type" value="Genomic_DNA"/>
</dbReference>